<dbReference type="InterPro" id="IPR032808">
    <property type="entry name" value="DoxX"/>
</dbReference>
<keyword evidence="6 7" id="KW-0472">Membrane</keyword>
<dbReference type="OrthoDB" id="9792760at2"/>
<dbReference type="Pfam" id="PF07681">
    <property type="entry name" value="DoxX"/>
    <property type="match status" value="1"/>
</dbReference>
<dbReference type="EMBL" id="CP013650">
    <property type="protein sequence ID" value="ALS97181.1"/>
    <property type="molecule type" value="Genomic_DNA"/>
</dbReference>
<evidence type="ECO:0000313" key="8">
    <source>
        <dbReference type="EMBL" id="ALS97181.1"/>
    </source>
</evidence>
<evidence type="ECO:0000256" key="2">
    <source>
        <dbReference type="ARBA" id="ARBA00006679"/>
    </source>
</evidence>
<dbReference type="AlphaFoldDB" id="A0A0U2PDN9"/>
<dbReference type="InterPro" id="IPR051907">
    <property type="entry name" value="DoxX-like_oxidoreductase"/>
</dbReference>
<evidence type="ECO:0008006" key="10">
    <source>
        <dbReference type="Google" id="ProtNLM"/>
    </source>
</evidence>
<dbReference type="PANTHER" id="PTHR33452">
    <property type="entry name" value="OXIDOREDUCTASE CATD-RELATED"/>
    <property type="match status" value="1"/>
</dbReference>
<feature type="transmembrane region" description="Helical" evidence="7">
    <location>
        <begin position="104"/>
        <end position="128"/>
    </location>
</feature>
<proteinExistence type="inferred from homology"/>
<feature type="transmembrane region" description="Helical" evidence="7">
    <location>
        <begin position="78"/>
        <end position="98"/>
    </location>
</feature>
<keyword evidence="4 7" id="KW-0812">Transmembrane</keyword>
<comment type="subcellular location">
    <subcellularLocation>
        <location evidence="1">Cell membrane</location>
        <topology evidence="1">Multi-pass membrane protein</topology>
    </subcellularLocation>
</comment>
<evidence type="ECO:0000256" key="3">
    <source>
        <dbReference type="ARBA" id="ARBA00022475"/>
    </source>
</evidence>
<evidence type="ECO:0000256" key="6">
    <source>
        <dbReference type="ARBA" id="ARBA00023136"/>
    </source>
</evidence>
<feature type="transmembrane region" description="Helical" evidence="7">
    <location>
        <begin position="12"/>
        <end position="34"/>
    </location>
</feature>
<keyword evidence="3" id="KW-1003">Cell membrane</keyword>
<organism evidence="8 9">
    <name type="scientific">Lacimicrobium alkaliphilum</name>
    <dbReference type="NCBI Taxonomy" id="1526571"/>
    <lineage>
        <taxon>Bacteria</taxon>
        <taxon>Pseudomonadati</taxon>
        <taxon>Pseudomonadota</taxon>
        <taxon>Gammaproteobacteria</taxon>
        <taxon>Alteromonadales</taxon>
        <taxon>Alteromonadaceae</taxon>
        <taxon>Lacimicrobium</taxon>
    </lineage>
</organism>
<gene>
    <name evidence="8" type="ORF">AT746_02060</name>
</gene>
<dbReference type="KEGG" id="lal:AT746_02060"/>
<dbReference type="STRING" id="1526571.AT746_02060"/>
<sequence>MIFSIVSGNKTLSDLATLFARVGLSAIFILAGLNKIQQYEGSAQYLASAGLPEGLLPLVILFELGGGLLLLAGGLTQLIALAFVGFSLVTALMFHFQLDDQMQFLMFFKNVAIAGGFLALAASGAGRFSLDHKLLSKKVQA</sequence>
<name>A0A0U2PDN9_9ALTE</name>
<keyword evidence="5 7" id="KW-1133">Transmembrane helix</keyword>
<evidence type="ECO:0000256" key="4">
    <source>
        <dbReference type="ARBA" id="ARBA00022692"/>
    </source>
</evidence>
<dbReference type="RefSeq" id="WP_062475764.1">
    <property type="nucleotide sequence ID" value="NZ_CP013650.1"/>
</dbReference>
<evidence type="ECO:0000256" key="7">
    <source>
        <dbReference type="SAM" id="Phobius"/>
    </source>
</evidence>
<evidence type="ECO:0000313" key="9">
    <source>
        <dbReference type="Proteomes" id="UP000068447"/>
    </source>
</evidence>
<dbReference type="GO" id="GO:0005886">
    <property type="term" value="C:plasma membrane"/>
    <property type="evidence" value="ECO:0007669"/>
    <property type="project" value="UniProtKB-SubCell"/>
</dbReference>
<keyword evidence="9" id="KW-1185">Reference proteome</keyword>
<dbReference type="Proteomes" id="UP000068447">
    <property type="component" value="Chromosome"/>
</dbReference>
<accession>A0A0U2PDN9</accession>
<evidence type="ECO:0000256" key="5">
    <source>
        <dbReference type="ARBA" id="ARBA00022989"/>
    </source>
</evidence>
<comment type="similarity">
    <text evidence="2">Belongs to the DoxX family.</text>
</comment>
<protein>
    <recommendedName>
        <fullName evidence="10">DoxX family protein</fullName>
    </recommendedName>
</protein>
<evidence type="ECO:0000256" key="1">
    <source>
        <dbReference type="ARBA" id="ARBA00004651"/>
    </source>
</evidence>
<feature type="transmembrane region" description="Helical" evidence="7">
    <location>
        <begin position="54"/>
        <end position="71"/>
    </location>
</feature>
<reference evidence="8 9" key="1">
    <citation type="submission" date="2015-12" db="EMBL/GenBank/DDBJ databases">
        <title>Complete genome of Lacimicrobium alkaliphilum KCTC 32984.</title>
        <authorList>
            <person name="Kim S.-G."/>
            <person name="Lee Y.-J."/>
        </authorList>
    </citation>
    <scope>NUCLEOTIDE SEQUENCE [LARGE SCALE GENOMIC DNA]</scope>
    <source>
        <strain evidence="8 9">YelD216</strain>
    </source>
</reference>
<dbReference type="PANTHER" id="PTHR33452:SF1">
    <property type="entry name" value="INNER MEMBRANE PROTEIN YPHA-RELATED"/>
    <property type="match status" value="1"/>
</dbReference>